<name>A0A8B9H4P1_ASTMX</name>
<reference evidence="2" key="1">
    <citation type="submission" date="2025-08" db="UniProtKB">
        <authorList>
            <consortium name="Ensembl"/>
        </authorList>
    </citation>
    <scope>IDENTIFICATION</scope>
</reference>
<dbReference type="Pfam" id="PF15766">
    <property type="entry name" value="DUF4695"/>
    <property type="match status" value="1"/>
</dbReference>
<dbReference type="Proteomes" id="UP000694621">
    <property type="component" value="Unplaced"/>
</dbReference>
<dbReference type="AlphaFoldDB" id="A0A8B9H4P1"/>
<dbReference type="Ensembl" id="ENSAMXT00005007974.1">
    <property type="protein sequence ID" value="ENSAMXP00005007047.1"/>
    <property type="gene ID" value="ENSAMXG00005004222.1"/>
</dbReference>
<evidence type="ECO:0000313" key="2">
    <source>
        <dbReference type="Ensembl" id="ENSAMXP00005007047.1"/>
    </source>
</evidence>
<organism evidence="2 3">
    <name type="scientific">Astyanax mexicanus</name>
    <name type="common">Blind cave fish</name>
    <name type="synonym">Astyanax fasciatus mexicanus</name>
    <dbReference type="NCBI Taxonomy" id="7994"/>
    <lineage>
        <taxon>Eukaryota</taxon>
        <taxon>Metazoa</taxon>
        <taxon>Chordata</taxon>
        <taxon>Craniata</taxon>
        <taxon>Vertebrata</taxon>
        <taxon>Euteleostomi</taxon>
        <taxon>Actinopterygii</taxon>
        <taxon>Neopterygii</taxon>
        <taxon>Teleostei</taxon>
        <taxon>Ostariophysi</taxon>
        <taxon>Characiformes</taxon>
        <taxon>Characoidei</taxon>
        <taxon>Acestrorhamphidae</taxon>
        <taxon>Acestrorhamphinae</taxon>
        <taxon>Astyanax</taxon>
    </lineage>
</organism>
<proteinExistence type="predicted"/>
<feature type="compositionally biased region" description="Basic and acidic residues" evidence="1">
    <location>
        <begin position="34"/>
        <end position="49"/>
    </location>
</feature>
<dbReference type="InterPro" id="IPR031521">
    <property type="entry name" value="DUF4695"/>
</dbReference>
<accession>A0A8B9H4P1</accession>
<sequence length="110" mass="12335">MASVELTRLSAVPSHLVALVLEEFPQPAGTLRAAESESVRPGRQQERRFTCGKIPEEASEGGTLDEDQARRCFQQSLESLRRCTQARHWLEFQDSTSISTQSSVDSDHFQ</sequence>
<evidence type="ECO:0000256" key="1">
    <source>
        <dbReference type="SAM" id="MobiDB-lite"/>
    </source>
</evidence>
<feature type="compositionally biased region" description="Acidic residues" evidence="1">
    <location>
        <begin position="57"/>
        <end position="66"/>
    </location>
</feature>
<evidence type="ECO:0000313" key="3">
    <source>
        <dbReference type="Proteomes" id="UP000694621"/>
    </source>
</evidence>
<feature type="region of interest" description="Disordered" evidence="1">
    <location>
        <begin position="29"/>
        <end position="66"/>
    </location>
</feature>
<protein>
    <submittedName>
        <fullName evidence="2">Uncharacterized protein</fullName>
    </submittedName>
</protein>